<name>A0ABP7KPU2_9ACTN</name>
<dbReference type="PROSITE" id="PS50110">
    <property type="entry name" value="RESPONSE_REGULATORY"/>
    <property type="match status" value="1"/>
</dbReference>
<feature type="domain" description="Response regulatory" evidence="5">
    <location>
        <begin position="17"/>
        <end position="133"/>
    </location>
</feature>
<sequence length="224" mass="24008">MDVQSPDVERSISPKTTVVLADDHLVVRAGMRLLLSQDPALEVVAESSSVPETFDMVREYRPGVLVLDLTLAGRSSLPVIPELLTASPGTRILVLTMQEDPAFARAALRSGASGYLLKEAAAEELLAAARHVAGGSTYVQPALGARLAVEGAGPQRAAEPEPLTEREAEVLSLLALGHTNQEIAQRLYVSVRTVENFRARIRDKLGKETRAELIAAARERGLVA</sequence>
<dbReference type="Pfam" id="PF00072">
    <property type="entry name" value="Response_reg"/>
    <property type="match status" value="1"/>
</dbReference>
<dbReference type="SUPFAM" id="SSF52172">
    <property type="entry name" value="CheY-like"/>
    <property type="match status" value="1"/>
</dbReference>
<feature type="modified residue" description="4-aspartylphosphate" evidence="3">
    <location>
        <position position="68"/>
    </location>
</feature>
<dbReference type="CDD" id="cd17535">
    <property type="entry name" value="REC_NarL-like"/>
    <property type="match status" value="1"/>
</dbReference>
<dbReference type="PANTHER" id="PTHR43214">
    <property type="entry name" value="TWO-COMPONENT RESPONSE REGULATOR"/>
    <property type="match status" value="1"/>
</dbReference>
<gene>
    <name evidence="6" type="ORF">GCM10022207_59230</name>
</gene>
<dbReference type="Pfam" id="PF00196">
    <property type="entry name" value="GerE"/>
    <property type="match status" value="1"/>
</dbReference>
<dbReference type="InterPro" id="IPR011006">
    <property type="entry name" value="CheY-like_superfamily"/>
</dbReference>
<evidence type="ECO:0000313" key="6">
    <source>
        <dbReference type="EMBL" id="GAA3884300.1"/>
    </source>
</evidence>
<keyword evidence="1 3" id="KW-0597">Phosphoprotein</keyword>
<dbReference type="PROSITE" id="PS00622">
    <property type="entry name" value="HTH_LUXR_1"/>
    <property type="match status" value="1"/>
</dbReference>
<accession>A0ABP7KPU2</accession>
<comment type="caution">
    <text evidence="6">The sequence shown here is derived from an EMBL/GenBank/DDBJ whole genome shotgun (WGS) entry which is preliminary data.</text>
</comment>
<dbReference type="InterPro" id="IPR016032">
    <property type="entry name" value="Sig_transdc_resp-reg_C-effctor"/>
</dbReference>
<dbReference type="InterPro" id="IPR000792">
    <property type="entry name" value="Tscrpt_reg_LuxR_C"/>
</dbReference>
<keyword evidence="7" id="KW-1185">Reference proteome</keyword>
<dbReference type="InterPro" id="IPR001789">
    <property type="entry name" value="Sig_transdc_resp-reg_receiver"/>
</dbReference>
<dbReference type="PROSITE" id="PS50043">
    <property type="entry name" value="HTH_LUXR_2"/>
    <property type="match status" value="1"/>
</dbReference>
<dbReference type="InterPro" id="IPR058245">
    <property type="entry name" value="NreC/VraR/RcsB-like_REC"/>
</dbReference>
<dbReference type="PANTHER" id="PTHR43214:SF43">
    <property type="entry name" value="TWO-COMPONENT RESPONSE REGULATOR"/>
    <property type="match status" value="1"/>
</dbReference>
<dbReference type="Proteomes" id="UP001501563">
    <property type="component" value="Unassembled WGS sequence"/>
</dbReference>
<evidence type="ECO:0000313" key="7">
    <source>
        <dbReference type="Proteomes" id="UP001501563"/>
    </source>
</evidence>
<organism evidence="6 7">
    <name type="scientific">Streptomyces lannensis</name>
    <dbReference type="NCBI Taxonomy" id="766498"/>
    <lineage>
        <taxon>Bacteria</taxon>
        <taxon>Bacillati</taxon>
        <taxon>Actinomycetota</taxon>
        <taxon>Actinomycetes</taxon>
        <taxon>Kitasatosporales</taxon>
        <taxon>Streptomycetaceae</taxon>
        <taxon>Streptomyces</taxon>
    </lineage>
</organism>
<evidence type="ECO:0000259" key="4">
    <source>
        <dbReference type="PROSITE" id="PS50043"/>
    </source>
</evidence>
<dbReference type="EMBL" id="BAAAZA010000020">
    <property type="protein sequence ID" value="GAA3884300.1"/>
    <property type="molecule type" value="Genomic_DNA"/>
</dbReference>
<dbReference type="Gene3D" id="3.40.50.2300">
    <property type="match status" value="1"/>
</dbReference>
<dbReference type="PRINTS" id="PR00038">
    <property type="entry name" value="HTHLUXR"/>
</dbReference>
<keyword evidence="2" id="KW-0238">DNA-binding</keyword>
<dbReference type="SUPFAM" id="SSF46894">
    <property type="entry name" value="C-terminal effector domain of the bipartite response regulators"/>
    <property type="match status" value="1"/>
</dbReference>
<dbReference type="SMART" id="SM00421">
    <property type="entry name" value="HTH_LUXR"/>
    <property type="match status" value="1"/>
</dbReference>
<dbReference type="CDD" id="cd06170">
    <property type="entry name" value="LuxR_C_like"/>
    <property type="match status" value="1"/>
</dbReference>
<evidence type="ECO:0000256" key="2">
    <source>
        <dbReference type="ARBA" id="ARBA00023125"/>
    </source>
</evidence>
<evidence type="ECO:0000256" key="3">
    <source>
        <dbReference type="PROSITE-ProRule" id="PRU00169"/>
    </source>
</evidence>
<evidence type="ECO:0000259" key="5">
    <source>
        <dbReference type="PROSITE" id="PS50110"/>
    </source>
</evidence>
<evidence type="ECO:0000256" key="1">
    <source>
        <dbReference type="ARBA" id="ARBA00022553"/>
    </source>
</evidence>
<protein>
    <submittedName>
        <fullName evidence="6">Response regulator transcription factor</fullName>
    </submittedName>
</protein>
<dbReference type="InterPro" id="IPR039420">
    <property type="entry name" value="WalR-like"/>
</dbReference>
<reference evidence="7" key="1">
    <citation type="journal article" date="2019" name="Int. J. Syst. Evol. Microbiol.">
        <title>The Global Catalogue of Microorganisms (GCM) 10K type strain sequencing project: providing services to taxonomists for standard genome sequencing and annotation.</title>
        <authorList>
            <consortium name="The Broad Institute Genomics Platform"/>
            <consortium name="The Broad Institute Genome Sequencing Center for Infectious Disease"/>
            <person name="Wu L."/>
            <person name="Ma J."/>
        </authorList>
    </citation>
    <scope>NUCLEOTIDE SEQUENCE [LARGE SCALE GENOMIC DNA]</scope>
    <source>
        <strain evidence="7">JCM 16578</strain>
    </source>
</reference>
<dbReference type="RefSeq" id="WP_331263385.1">
    <property type="nucleotide sequence ID" value="NZ_BAAAZA010000020.1"/>
</dbReference>
<dbReference type="SMART" id="SM00448">
    <property type="entry name" value="REC"/>
    <property type="match status" value="1"/>
</dbReference>
<proteinExistence type="predicted"/>
<feature type="domain" description="HTH luxR-type" evidence="4">
    <location>
        <begin position="156"/>
        <end position="221"/>
    </location>
</feature>